<dbReference type="AlphaFoldDB" id="A0A448HFM7"/>
<gene>
    <name evidence="1" type="primary">ebgC</name>
    <name evidence="1" type="ORF">NCTC11636_00935</name>
</gene>
<keyword evidence="2" id="KW-1185">Reference proteome</keyword>
<evidence type="ECO:0000313" key="1">
    <source>
        <dbReference type="EMBL" id="VEG27248.1"/>
    </source>
</evidence>
<proteinExistence type="predicted"/>
<organism evidence="1 2">
    <name type="scientific">Actinomyces howellii</name>
    <dbReference type="NCBI Taxonomy" id="52771"/>
    <lineage>
        <taxon>Bacteria</taxon>
        <taxon>Bacillati</taxon>
        <taxon>Actinomycetota</taxon>
        <taxon>Actinomycetes</taxon>
        <taxon>Actinomycetales</taxon>
        <taxon>Actinomycetaceae</taxon>
        <taxon>Actinomyces</taxon>
    </lineage>
</organism>
<protein>
    <submittedName>
        <fullName evidence="1">Evolved beta-galactosidase subunit beta</fullName>
    </submittedName>
</protein>
<dbReference type="RefSeq" id="WP_126382096.1">
    <property type="nucleotide sequence ID" value="NZ_LR134350.1"/>
</dbReference>
<name>A0A448HFM7_9ACTO</name>
<dbReference type="OrthoDB" id="8776070at2"/>
<reference evidence="1 2" key="1">
    <citation type="submission" date="2018-12" db="EMBL/GenBank/DDBJ databases">
        <authorList>
            <consortium name="Pathogen Informatics"/>
        </authorList>
    </citation>
    <scope>NUCLEOTIDE SEQUENCE [LARGE SCALE GENOMIC DNA]</scope>
    <source>
        <strain evidence="1 2">NCTC11636</strain>
    </source>
</reference>
<sequence length="151" mass="16413">MRLVTTREELGSLDGGALKWRRCLEAIERAPRLPRDVAGSVGDSVTFWREAGPEHDEPGLTAHHRYLEVVHVLSGRLLVEHAPVSVLEQTEAYRDTTDRMTLAGHGTVTALGAGQTVVVGRHEAVRRLRAPGCEVVTAHVTVEGGGSHDDR</sequence>
<evidence type="ECO:0000313" key="2">
    <source>
        <dbReference type="Proteomes" id="UP000266895"/>
    </source>
</evidence>
<dbReference type="Proteomes" id="UP000266895">
    <property type="component" value="Chromosome"/>
</dbReference>
<dbReference type="EMBL" id="LR134350">
    <property type="protein sequence ID" value="VEG27248.1"/>
    <property type="molecule type" value="Genomic_DNA"/>
</dbReference>
<accession>A0A448HFM7</accession>
<dbReference type="KEGG" id="ahw:NCTC11636_00935"/>